<dbReference type="InterPro" id="IPR027417">
    <property type="entry name" value="P-loop_NTPase"/>
</dbReference>
<dbReference type="AlphaFoldDB" id="A0A2Y9AUR3"/>
<dbReference type="PANTHER" id="PTHR10605:SF56">
    <property type="entry name" value="BIFUNCTIONAL HEPARAN SULFATE N-DEACETYLASE_N-SULFOTRANSFERASE"/>
    <property type="match status" value="1"/>
</dbReference>
<dbReference type="Pfam" id="PF13469">
    <property type="entry name" value="Sulfotransfer_3"/>
    <property type="match status" value="1"/>
</dbReference>
<dbReference type="EMBL" id="UETC01000006">
    <property type="protein sequence ID" value="SSA47695.1"/>
    <property type="molecule type" value="Genomic_DNA"/>
</dbReference>
<dbReference type="Proteomes" id="UP000251571">
    <property type="component" value="Unassembled WGS sequence"/>
</dbReference>
<gene>
    <name evidence="2" type="ORF">BCF38_106158</name>
    <name evidence="3" type="ORF">SAMN05421539_106158</name>
</gene>
<evidence type="ECO:0000313" key="3">
    <source>
        <dbReference type="EMBL" id="SSA47695.1"/>
    </source>
</evidence>
<dbReference type="Gene3D" id="3.40.50.300">
    <property type="entry name" value="P-loop containing nucleotide triphosphate hydrolases"/>
    <property type="match status" value="1"/>
</dbReference>
<dbReference type="Proteomes" id="UP000245839">
    <property type="component" value="Unassembled WGS sequence"/>
</dbReference>
<dbReference type="PANTHER" id="PTHR10605">
    <property type="entry name" value="HEPARAN SULFATE SULFOTRANSFERASE"/>
    <property type="match status" value="1"/>
</dbReference>
<proteinExistence type="predicted"/>
<dbReference type="InterPro" id="IPR037359">
    <property type="entry name" value="NST/OST"/>
</dbReference>
<dbReference type="EMBL" id="QGDJ01000006">
    <property type="protein sequence ID" value="PWJ17547.1"/>
    <property type="molecule type" value="Genomic_DNA"/>
</dbReference>
<reference evidence="2 4" key="2">
    <citation type="submission" date="2018-03" db="EMBL/GenBank/DDBJ databases">
        <title>Genomic Encyclopedia of Archaeal and Bacterial Type Strains, Phase II (KMG-II): from individual species to whole genera.</title>
        <authorList>
            <person name="Goeker M."/>
        </authorList>
    </citation>
    <scope>NUCLEOTIDE SEQUENCE [LARGE SCALE GENOMIC DNA]</scope>
    <source>
        <strain evidence="2 4">DSM 25227</strain>
    </source>
</reference>
<accession>A0A2Y9AUR3</accession>
<evidence type="ECO:0000313" key="5">
    <source>
        <dbReference type="Proteomes" id="UP000251571"/>
    </source>
</evidence>
<protein>
    <submittedName>
        <fullName evidence="3">Sulfotransferase family protein</fullName>
    </submittedName>
</protein>
<evidence type="ECO:0000313" key="2">
    <source>
        <dbReference type="EMBL" id="PWJ17547.1"/>
    </source>
</evidence>
<organism evidence="3 5">
    <name type="scientific">Jannaschia seohaensis</name>
    <dbReference type="NCBI Taxonomy" id="475081"/>
    <lineage>
        <taxon>Bacteria</taxon>
        <taxon>Pseudomonadati</taxon>
        <taxon>Pseudomonadota</taxon>
        <taxon>Alphaproteobacteria</taxon>
        <taxon>Rhodobacterales</taxon>
        <taxon>Roseobacteraceae</taxon>
        <taxon>Jannaschia</taxon>
    </lineage>
</organism>
<keyword evidence="1 3" id="KW-0808">Transferase</keyword>
<name>A0A2Y9AUR3_9RHOB</name>
<dbReference type="SUPFAM" id="SSF52540">
    <property type="entry name" value="P-loop containing nucleoside triphosphate hydrolases"/>
    <property type="match status" value="1"/>
</dbReference>
<evidence type="ECO:0000313" key="4">
    <source>
        <dbReference type="Proteomes" id="UP000245839"/>
    </source>
</evidence>
<reference evidence="3 5" key="1">
    <citation type="submission" date="2016-10" db="EMBL/GenBank/DDBJ databases">
        <authorList>
            <person name="Cai Z."/>
        </authorList>
    </citation>
    <scope>NUCLEOTIDE SEQUENCE [LARGE SCALE GENOMIC DNA]</scope>
    <source>
        <strain evidence="3 5">DSM 25227</strain>
    </source>
</reference>
<keyword evidence="4" id="KW-1185">Reference proteome</keyword>
<evidence type="ECO:0000256" key="1">
    <source>
        <dbReference type="ARBA" id="ARBA00022679"/>
    </source>
</evidence>
<dbReference type="GO" id="GO:0008146">
    <property type="term" value="F:sulfotransferase activity"/>
    <property type="evidence" value="ECO:0007669"/>
    <property type="project" value="InterPro"/>
</dbReference>
<dbReference type="RefSeq" id="WP_109564965.1">
    <property type="nucleotide sequence ID" value="NZ_QGDJ01000006.1"/>
</dbReference>
<sequence>MSRSTAAAQAEWLPDLFICGVPKAGTSAVHAWLCDHPDVVGARDKEACFFVDPDSHIYRPEANVRSDWEAYRQQFDLPGDRRPAAILDSTPAYIYQETALRHIPDLATAPRCIFILRDPAEQIRSLYGYYRNNWSYIPEAMSFEAYVAALHAGGETFGGNELARDALGNADYLRYLRRWRAALGEERMFVATFDTLRRDPRGFMQDLADWIGLERGFYDGYAFATENETYRPRSRALQRLNIAVRARLPKGRAYHALRKVYRKLNARPGGEEVAADTLATLREEFAPGYAALEREFGLDLSAWRGAVESSPS</sequence>
<dbReference type="OrthoDB" id="981508at2"/>